<organism evidence="3 4">
    <name type="scientific">Coniosporium apollinis</name>
    <dbReference type="NCBI Taxonomy" id="61459"/>
    <lineage>
        <taxon>Eukaryota</taxon>
        <taxon>Fungi</taxon>
        <taxon>Dikarya</taxon>
        <taxon>Ascomycota</taxon>
        <taxon>Pezizomycotina</taxon>
        <taxon>Dothideomycetes</taxon>
        <taxon>Dothideomycetes incertae sedis</taxon>
        <taxon>Coniosporium</taxon>
    </lineage>
</organism>
<comment type="caution">
    <text evidence="3">The sequence shown here is derived from an EMBL/GenBank/DDBJ whole genome shotgun (WGS) entry which is preliminary data.</text>
</comment>
<accession>A0ABQ9NF27</accession>
<name>A0ABQ9NF27_9PEZI</name>
<feature type="region of interest" description="Disordered" evidence="1">
    <location>
        <begin position="287"/>
        <end position="308"/>
    </location>
</feature>
<protein>
    <recommendedName>
        <fullName evidence="2">Cryptic loci regulator 2 C-terminal domain-containing protein</fullName>
    </recommendedName>
</protein>
<dbReference type="Pfam" id="PF10383">
    <property type="entry name" value="Clr2"/>
    <property type="match status" value="1"/>
</dbReference>
<feature type="compositionally biased region" description="Low complexity" evidence="1">
    <location>
        <begin position="392"/>
        <end position="402"/>
    </location>
</feature>
<feature type="compositionally biased region" description="Acidic residues" evidence="1">
    <location>
        <begin position="435"/>
        <end position="450"/>
    </location>
</feature>
<feature type="compositionally biased region" description="Low complexity" evidence="1">
    <location>
        <begin position="287"/>
        <end position="306"/>
    </location>
</feature>
<proteinExistence type="predicted"/>
<feature type="compositionally biased region" description="Basic and acidic residues" evidence="1">
    <location>
        <begin position="419"/>
        <end position="428"/>
    </location>
</feature>
<sequence>MDDEGNPDVYRNLIDKLKREDTVDEPIMEPMTMDWRAKRESLPAYLDRVSQQPMWMPLVEAGVVGQTPAEEVRIEDLVTEPHKQYQVNYSGYRVEPLPDPNGKDKSLSKQHKYVPLHYIRPFDFWQDFLKGIPEEKWHPTIKHALTVTTTLSFVEKHCFTGTWPTTRISCRALFLGPEFLTLDDTVRLLPSSPSSPDASRVTDILAITSIALHLWNLDRASDDDTDEGRPYNSAIRVAGKAGLEGYEPLYRLYDPAKFLRVPFYRVAGRCYEAEALLLWFHSSPTTTASPLSSASATAATPELPTPKNYYPTADTRAEALDLETLNSVELAAIEETRDPKAWRACIRVMERVADERDRVEVKKALLAQRPLRVSGRLEEAGVEVAIQEEGGELVSGVEGETSGVDEDGDKDEDEDEDRETDRLVERLAAEIGFESAEEEEGYSDERELVDEASTPKRQRVEVVI</sequence>
<gene>
    <name evidence="3" type="ORF">H2201_008930</name>
</gene>
<feature type="domain" description="Cryptic loci regulator 2 C-terminal" evidence="2">
    <location>
        <begin position="170"/>
        <end position="241"/>
    </location>
</feature>
<evidence type="ECO:0000256" key="1">
    <source>
        <dbReference type="SAM" id="MobiDB-lite"/>
    </source>
</evidence>
<keyword evidence="4" id="KW-1185">Reference proteome</keyword>
<dbReference type="Proteomes" id="UP001172684">
    <property type="component" value="Unassembled WGS sequence"/>
</dbReference>
<feature type="region of interest" description="Disordered" evidence="1">
    <location>
        <begin position="388"/>
        <end position="464"/>
    </location>
</feature>
<dbReference type="InterPro" id="IPR018839">
    <property type="entry name" value="Tscrpt-silencing_Clr2_C"/>
</dbReference>
<evidence type="ECO:0000313" key="3">
    <source>
        <dbReference type="EMBL" id="KAJ9654849.1"/>
    </source>
</evidence>
<evidence type="ECO:0000313" key="4">
    <source>
        <dbReference type="Proteomes" id="UP001172684"/>
    </source>
</evidence>
<feature type="compositionally biased region" description="Acidic residues" evidence="1">
    <location>
        <begin position="403"/>
        <end position="418"/>
    </location>
</feature>
<evidence type="ECO:0000259" key="2">
    <source>
        <dbReference type="Pfam" id="PF10383"/>
    </source>
</evidence>
<reference evidence="3" key="1">
    <citation type="submission" date="2022-10" db="EMBL/GenBank/DDBJ databases">
        <title>Culturing micro-colonial fungi from biological soil crusts in the Mojave desert and describing Neophaeococcomyces mojavensis, and introducing the new genera and species Taxawa tesnikishii.</title>
        <authorList>
            <person name="Kurbessoian T."/>
            <person name="Stajich J.E."/>
        </authorList>
    </citation>
    <scope>NUCLEOTIDE SEQUENCE</scope>
    <source>
        <strain evidence="3">TK_1</strain>
    </source>
</reference>
<dbReference type="EMBL" id="JAPDRL010000207">
    <property type="protein sequence ID" value="KAJ9654849.1"/>
    <property type="molecule type" value="Genomic_DNA"/>
</dbReference>